<evidence type="ECO:0000259" key="1">
    <source>
        <dbReference type="Pfam" id="PF13966"/>
    </source>
</evidence>
<reference evidence="2" key="2">
    <citation type="submission" date="2022-01" db="EMBL/GenBank/DDBJ databases">
        <authorList>
            <person name="Yamashiro T."/>
            <person name="Shiraishi A."/>
            <person name="Satake H."/>
            <person name="Nakayama K."/>
        </authorList>
    </citation>
    <scope>NUCLEOTIDE SEQUENCE</scope>
</reference>
<keyword evidence="2" id="KW-0808">Transferase</keyword>
<gene>
    <name evidence="2" type="ORF">Tco_1057576</name>
</gene>
<keyword evidence="3" id="KW-1185">Reference proteome</keyword>
<dbReference type="InterPro" id="IPR026960">
    <property type="entry name" value="RVT-Znf"/>
</dbReference>
<organism evidence="2 3">
    <name type="scientific">Tanacetum coccineum</name>
    <dbReference type="NCBI Taxonomy" id="301880"/>
    <lineage>
        <taxon>Eukaryota</taxon>
        <taxon>Viridiplantae</taxon>
        <taxon>Streptophyta</taxon>
        <taxon>Embryophyta</taxon>
        <taxon>Tracheophyta</taxon>
        <taxon>Spermatophyta</taxon>
        <taxon>Magnoliopsida</taxon>
        <taxon>eudicotyledons</taxon>
        <taxon>Gunneridae</taxon>
        <taxon>Pentapetalae</taxon>
        <taxon>asterids</taxon>
        <taxon>campanulids</taxon>
        <taxon>Asterales</taxon>
        <taxon>Asteraceae</taxon>
        <taxon>Asteroideae</taxon>
        <taxon>Anthemideae</taxon>
        <taxon>Anthemidinae</taxon>
        <taxon>Tanacetum</taxon>
    </lineage>
</organism>
<proteinExistence type="predicted"/>
<feature type="domain" description="Reverse transcriptase zinc-binding" evidence="1">
    <location>
        <begin position="83"/>
        <end position="150"/>
    </location>
</feature>
<keyword evidence="2" id="KW-0548">Nucleotidyltransferase</keyword>
<protein>
    <submittedName>
        <fullName evidence="2">RNA-directed DNA polymerase, eukaryota, reverse transcriptase zinc-binding domain protein</fullName>
    </submittedName>
</protein>
<name>A0ABQ5H755_9ASTR</name>
<sequence>MLSSPNSLWVKVIKAFHGQDGGFDSHGCKLWNPNSFLERHLARTKLGTRNLAYFLDLLNEIGDVNIDVAKDTCFWSLGSKDIYMVKKAWHIIDLNTLLLLTKQTTWDNALPRKVNIFMWRLSLDHLPHRVNLSSRGMDIMAISCPSCNATSNLLIISSLNATPLRMFGVL</sequence>
<accession>A0ABQ5H755</accession>
<keyword evidence="2" id="KW-0695">RNA-directed DNA polymerase</keyword>
<dbReference type="Proteomes" id="UP001151760">
    <property type="component" value="Unassembled WGS sequence"/>
</dbReference>
<evidence type="ECO:0000313" key="3">
    <source>
        <dbReference type="Proteomes" id="UP001151760"/>
    </source>
</evidence>
<dbReference type="EMBL" id="BQNB010019244">
    <property type="protein sequence ID" value="GJT83234.1"/>
    <property type="molecule type" value="Genomic_DNA"/>
</dbReference>
<reference evidence="2" key="1">
    <citation type="journal article" date="2022" name="Int. J. Mol. Sci.">
        <title>Draft Genome of Tanacetum Coccineum: Genomic Comparison of Closely Related Tanacetum-Family Plants.</title>
        <authorList>
            <person name="Yamashiro T."/>
            <person name="Shiraishi A."/>
            <person name="Nakayama K."/>
            <person name="Satake H."/>
        </authorList>
    </citation>
    <scope>NUCLEOTIDE SEQUENCE</scope>
</reference>
<comment type="caution">
    <text evidence="2">The sequence shown here is derived from an EMBL/GenBank/DDBJ whole genome shotgun (WGS) entry which is preliminary data.</text>
</comment>
<evidence type="ECO:0000313" key="2">
    <source>
        <dbReference type="EMBL" id="GJT83234.1"/>
    </source>
</evidence>
<dbReference type="GO" id="GO:0003964">
    <property type="term" value="F:RNA-directed DNA polymerase activity"/>
    <property type="evidence" value="ECO:0007669"/>
    <property type="project" value="UniProtKB-KW"/>
</dbReference>
<dbReference type="Pfam" id="PF13966">
    <property type="entry name" value="zf-RVT"/>
    <property type="match status" value="1"/>
</dbReference>